<dbReference type="InterPro" id="IPR029033">
    <property type="entry name" value="His_PPase_superfam"/>
</dbReference>
<evidence type="ECO:0000256" key="1">
    <source>
        <dbReference type="SAM" id="MobiDB-lite"/>
    </source>
</evidence>
<dbReference type="GO" id="GO:0016791">
    <property type="term" value="F:phosphatase activity"/>
    <property type="evidence" value="ECO:0007669"/>
    <property type="project" value="TreeGrafter"/>
</dbReference>
<keyword evidence="3" id="KW-1185">Reference proteome</keyword>
<gene>
    <name evidence="2" type="ORF">WHR41_07447</name>
</gene>
<dbReference type="SMART" id="SM00855">
    <property type="entry name" value="PGAM"/>
    <property type="match status" value="1"/>
</dbReference>
<name>A0AB34KJP4_9PEZI</name>
<feature type="region of interest" description="Disordered" evidence="1">
    <location>
        <begin position="40"/>
        <end position="80"/>
    </location>
</feature>
<dbReference type="GeneID" id="96008890"/>
<evidence type="ECO:0000313" key="2">
    <source>
        <dbReference type="EMBL" id="KAL1583760.1"/>
    </source>
</evidence>
<dbReference type="PANTHER" id="PTHR48100">
    <property type="entry name" value="BROAD-SPECIFICITY PHOSPHATASE YOR283W-RELATED"/>
    <property type="match status" value="1"/>
</dbReference>
<evidence type="ECO:0000313" key="3">
    <source>
        <dbReference type="Proteomes" id="UP000803884"/>
    </source>
</evidence>
<dbReference type="GO" id="GO:0005737">
    <property type="term" value="C:cytoplasm"/>
    <property type="evidence" value="ECO:0007669"/>
    <property type="project" value="TreeGrafter"/>
</dbReference>
<comment type="caution">
    <text evidence="2">The sequence shown here is derived from an EMBL/GenBank/DDBJ whole genome shotgun (WGS) entry which is preliminary data.</text>
</comment>
<dbReference type="AlphaFoldDB" id="A0AB34KJP4"/>
<dbReference type="SUPFAM" id="SSF53254">
    <property type="entry name" value="Phosphoglycerate mutase-like"/>
    <property type="match status" value="1"/>
</dbReference>
<dbReference type="InterPro" id="IPR050275">
    <property type="entry name" value="PGM_Phosphatase"/>
</dbReference>
<accession>A0AB34KJP4</accession>
<feature type="compositionally biased region" description="Low complexity" evidence="1">
    <location>
        <begin position="50"/>
        <end position="70"/>
    </location>
</feature>
<dbReference type="Gene3D" id="3.40.50.1240">
    <property type="entry name" value="Phosphoglycerate mutase-like"/>
    <property type="match status" value="1"/>
</dbReference>
<dbReference type="EMBL" id="JAAQHG020000032">
    <property type="protein sequence ID" value="KAL1583760.1"/>
    <property type="molecule type" value="Genomic_DNA"/>
</dbReference>
<organism evidence="2 3">
    <name type="scientific">Cladosporium halotolerans</name>
    <dbReference type="NCBI Taxonomy" id="1052096"/>
    <lineage>
        <taxon>Eukaryota</taxon>
        <taxon>Fungi</taxon>
        <taxon>Dikarya</taxon>
        <taxon>Ascomycota</taxon>
        <taxon>Pezizomycotina</taxon>
        <taxon>Dothideomycetes</taxon>
        <taxon>Dothideomycetidae</taxon>
        <taxon>Cladosporiales</taxon>
        <taxon>Cladosporiaceae</taxon>
        <taxon>Cladosporium</taxon>
    </lineage>
</organism>
<protein>
    <submittedName>
        <fullName evidence="2">Uncharacterized protein</fullName>
    </submittedName>
</protein>
<feature type="compositionally biased region" description="Polar residues" evidence="1">
    <location>
        <begin position="40"/>
        <end position="49"/>
    </location>
</feature>
<dbReference type="PANTHER" id="PTHR48100:SF54">
    <property type="entry name" value="PHOSPHATASE SPAC5H10.03-RELATED"/>
    <property type="match status" value="1"/>
</dbReference>
<dbReference type="RefSeq" id="XP_069226866.1">
    <property type="nucleotide sequence ID" value="XM_069376052.1"/>
</dbReference>
<sequence length="326" mass="35890">MRARQNLTYERNSALASWLPNAHLKSIHPFHFLHKPITNARTTSPCPQRSTSSATPKATTTSPPGTGTYTLRDPSLTPHGEQQCHLLRQTSFPAPSQSRISLVLASPLRRTLQTASLVFGPALRARGGKCAPRILALPDAQEISDDPCDVGSDPGVLREIVEEEGWAVDLALVREGWNDKAPGGRYSARSEAVGARARDARVFVRERVRELVRGGDREARVVLVAHGGWMHYFTGDWEGAWEGAGTGWLNCEVREFVFEGDLMGDEDCEARLVETGESRRRRGKVGLMAGEEKQAEFFELAMESWGKQGLQRPDMVGVEASVCTTL</sequence>
<proteinExistence type="predicted"/>
<dbReference type="Proteomes" id="UP000803884">
    <property type="component" value="Unassembled WGS sequence"/>
</dbReference>
<reference evidence="2 3" key="1">
    <citation type="journal article" date="2020" name="Microbiol. Resour. Announc.">
        <title>Draft Genome Sequence of a Cladosporium Species Isolated from the Mesophotic Ascidian Didemnum maculosum.</title>
        <authorList>
            <person name="Gioti A."/>
            <person name="Siaperas R."/>
            <person name="Nikolaivits E."/>
            <person name="Le Goff G."/>
            <person name="Ouazzani J."/>
            <person name="Kotoulas G."/>
            <person name="Topakas E."/>
        </authorList>
    </citation>
    <scope>NUCLEOTIDE SEQUENCE [LARGE SCALE GENOMIC DNA]</scope>
    <source>
        <strain evidence="2 3">TM138-S3</strain>
    </source>
</reference>
<dbReference type="InterPro" id="IPR013078">
    <property type="entry name" value="His_Pase_superF_clade-1"/>
</dbReference>